<dbReference type="Proteomes" id="UP000805704">
    <property type="component" value="Chromosome 21"/>
</dbReference>
<protein>
    <submittedName>
        <fullName evidence="1">Uncharacterized protein</fullName>
    </submittedName>
</protein>
<evidence type="ECO:0000313" key="1">
    <source>
        <dbReference type="EMBL" id="KAG8006318.1"/>
    </source>
</evidence>
<dbReference type="EMBL" id="CM024809">
    <property type="protein sequence ID" value="KAG8006318.1"/>
    <property type="molecule type" value="Genomic_DNA"/>
</dbReference>
<accession>A0ACB7EX45</accession>
<name>A0ACB7EX45_NIBAL</name>
<reference evidence="1" key="1">
    <citation type="submission" date="2020-04" db="EMBL/GenBank/DDBJ databases">
        <title>A chromosome-scale assembly and high-density genetic map of the yellow drum (Nibea albiflora) genome.</title>
        <authorList>
            <person name="Xu D."/>
            <person name="Zhang W."/>
            <person name="Chen R."/>
            <person name="Tan P."/>
            <person name="Wang L."/>
            <person name="Song H."/>
            <person name="Tian L."/>
            <person name="Zhu Q."/>
            <person name="Wang B."/>
        </authorList>
    </citation>
    <scope>NUCLEOTIDE SEQUENCE</scope>
    <source>
        <strain evidence="1">ZJHYS-2018</strain>
    </source>
</reference>
<organism evidence="1 2">
    <name type="scientific">Nibea albiflora</name>
    <name type="common">Yellow drum</name>
    <name type="synonym">Corvina albiflora</name>
    <dbReference type="NCBI Taxonomy" id="240163"/>
    <lineage>
        <taxon>Eukaryota</taxon>
        <taxon>Metazoa</taxon>
        <taxon>Chordata</taxon>
        <taxon>Craniata</taxon>
        <taxon>Vertebrata</taxon>
        <taxon>Euteleostomi</taxon>
        <taxon>Actinopterygii</taxon>
        <taxon>Neopterygii</taxon>
        <taxon>Teleostei</taxon>
        <taxon>Neoteleostei</taxon>
        <taxon>Acanthomorphata</taxon>
        <taxon>Eupercaria</taxon>
        <taxon>Sciaenidae</taxon>
        <taxon>Nibea</taxon>
    </lineage>
</organism>
<gene>
    <name evidence="1" type="ORF">GBF38_005570</name>
</gene>
<proteinExistence type="predicted"/>
<keyword evidence="2" id="KW-1185">Reference proteome</keyword>
<comment type="caution">
    <text evidence="1">The sequence shown here is derived from an EMBL/GenBank/DDBJ whole genome shotgun (WGS) entry which is preliminary data.</text>
</comment>
<evidence type="ECO:0000313" key="2">
    <source>
        <dbReference type="Proteomes" id="UP000805704"/>
    </source>
</evidence>
<sequence>MARYYNTDQALAAIMEPDPEPMDHDSETSITSESDTDTDSEDEEYLPGVGSSSHSSTDSTDGGEVEADQTRRSKNGEILWAPTNERTLQFNPPATGITPGPTRYVVARVGELADSFHLFFNTTITDLILQYTNLHGRRTVTGWKDLDATTIQPYIGSLLLAGVYRSRGEATHSLWDGQSGRPSFSSGHAT</sequence>